<gene>
    <name evidence="2" type="ORF">CYMTET_55065</name>
</gene>
<reference evidence="2 3" key="1">
    <citation type="journal article" date="2015" name="Genome Biol. Evol.">
        <title>Comparative Genomics of a Bacterivorous Green Alga Reveals Evolutionary Causalities and Consequences of Phago-Mixotrophic Mode of Nutrition.</title>
        <authorList>
            <person name="Burns J.A."/>
            <person name="Paasch A."/>
            <person name="Narechania A."/>
            <person name="Kim E."/>
        </authorList>
    </citation>
    <scope>NUCLEOTIDE SEQUENCE [LARGE SCALE GENOMIC DNA]</scope>
    <source>
        <strain evidence="2 3">PLY_AMNH</strain>
    </source>
</reference>
<dbReference type="AlphaFoldDB" id="A0AAE0BF47"/>
<dbReference type="Proteomes" id="UP001190700">
    <property type="component" value="Unassembled WGS sequence"/>
</dbReference>
<keyword evidence="1" id="KW-0175">Coiled coil</keyword>
<evidence type="ECO:0000313" key="3">
    <source>
        <dbReference type="Proteomes" id="UP001190700"/>
    </source>
</evidence>
<keyword evidence="3" id="KW-1185">Reference proteome</keyword>
<sequence length="615" mass="70677">MNTLALGSDVTDGFLKSLTSDDASAIVSNNATGNLLELFVSERTSKLQKVLPRIVNDEARSTKDFYSLAVMVYQLITDDPDCLWWFREEIKKAAKLVLTFVKMYDAGLQDMLPPDKLKSLLADTVNELKELTEEIMKVHTKYMSFNDERISDLDTSVKRCRSELLACEEEVEVDCGNVLTLHLQTKEAKKNLEEARIQGELQYNTEVGGTFGNDLRLILMYGSFSIINVIHTSDLLLETHYLSPYYKPAAETSTDSDVKNRIYKWFIGIVKKQEFSWLDCISDKGKPAADLLAANFTGLFYVWGYEVLHDQLAVMEELENGHQRIDQNLGMLCERLCAKTQDIITHDFLPELLEMVTHSFDLDDKWQKDARKAAEEAASNYLTKNLAEIVRKNVGNCLQFTRDTCTAIRDGSLGLASTITDLRVCYTLKKDHNYKADLVKTELKIVYHSTEAIRNSPVYGKTFQQRYDAKHDGFDDLNHSRLDLILSLLNLGKMKNANKERKIDRIRNYYMRACKFTCMREVHLDPPSEDNGGEALKIGDVYQYAKINGASKKTKYVEYEKYANTDRAKRQLRLSWNNHIQRNQTVFDKAFDRIEESDEKMFQQIHEKLDEWLGA</sequence>
<name>A0AAE0BF47_9CHLO</name>
<evidence type="ECO:0000256" key="1">
    <source>
        <dbReference type="SAM" id="Coils"/>
    </source>
</evidence>
<evidence type="ECO:0000313" key="2">
    <source>
        <dbReference type="EMBL" id="KAK3234514.1"/>
    </source>
</evidence>
<protein>
    <submittedName>
        <fullName evidence="2">Uncharacterized protein</fullName>
    </submittedName>
</protein>
<comment type="caution">
    <text evidence="2">The sequence shown here is derived from an EMBL/GenBank/DDBJ whole genome shotgun (WGS) entry which is preliminary data.</text>
</comment>
<feature type="coiled-coil region" evidence="1">
    <location>
        <begin position="121"/>
        <end position="148"/>
    </location>
</feature>
<dbReference type="EMBL" id="LGRX02035483">
    <property type="protein sequence ID" value="KAK3234514.1"/>
    <property type="molecule type" value="Genomic_DNA"/>
</dbReference>
<proteinExistence type="predicted"/>
<accession>A0AAE0BF47</accession>
<organism evidence="2 3">
    <name type="scientific">Cymbomonas tetramitiformis</name>
    <dbReference type="NCBI Taxonomy" id="36881"/>
    <lineage>
        <taxon>Eukaryota</taxon>
        <taxon>Viridiplantae</taxon>
        <taxon>Chlorophyta</taxon>
        <taxon>Pyramimonadophyceae</taxon>
        <taxon>Pyramimonadales</taxon>
        <taxon>Pyramimonadaceae</taxon>
        <taxon>Cymbomonas</taxon>
    </lineage>
</organism>